<dbReference type="Gene3D" id="3.30.160.20">
    <property type="match status" value="1"/>
</dbReference>
<keyword evidence="2" id="KW-0175">Coiled coil</keyword>
<evidence type="ECO:0000256" key="2">
    <source>
        <dbReference type="SAM" id="Coils"/>
    </source>
</evidence>
<dbReference type="Pfam" id="PF00035">
    <property type="entry name" value="dsrm"/>
    <property type="match status" value="1"/>
</dbReference>
<feature type="compositionally biased region" description="Basic and acidic residues" evidence="3">
    <location>
        <begin position="207"/>
        <end position="217"/>
    </location>
</feature>
<feature type="coiled-coil region" evidence="2">
    <location>
        <begin position="162"/>
        <end position="189"/>
    </location>
</feature>
<dbReference type="PROSITE" id="PS50137">
    <property type="entry name" value="DS_RBD"/>
    <property type="match status" value="1"/>
</dbReference>
<comment type="caution">
    <text evidence="5">The sequence shown here is derived from an EMBL/GenBank/DDBJ whole genome shotgun (WGS) entry which is preliminary data.</text>
</comment>
<accession>A0AAW1RYQ2</accession>
<protein>
    <recommendedName>
        <fullName evidence="4">DRBM domain-containing protein</fullName>
    </recommendedName>
</protein>
<feature type="region of interest" description="Disordered" evidence="3">
    <location>
        <begin position="197"/>
        <end position="217"/>
    </location>
</feature>
<evidence type="ECO:0000256" key="3">
    <source>
        <dbReference type="SAM" id="MobiDB-lite"/>
    </source>
</evidence>
<dbReference type="InterPro" id="IPR014720">
    <property type="entry name" value="dsRBD_dom"/>
</dbReference>
<evidence type="ECO:0000256" key="1">
    <source>
        <dbReference type="PROSITE-ProRule" id="PRU00266"/>
    </source>
</evidence>
<dbReference type="SUPFAM" id="SSF54768">
    <property type="entry name" value="dsRNA-binding domain-like"/>
    <property type="match status" value="1"/>
</dbReference>
<gene>
    <name evidence="5" type="ORF">WJX81_003086</name>
</gene>
<keyword evidence="6" id="KW-1185">Reference proteome</keyword>
<dbReference type="AlphaFoldDB" id="A0AAW1RYQ2"/>
<name>A0AAW1RYQ2_9CHLO</name>
<evidence type="ECO:0000259" key="4">
    <source>
        <dbReference type="PROSITE" id="PS50137"/>
    </source>
</evidence>
<reference evidence="5 6" key="1">
    <citation type="journal article" date="2024" name="Nat. Commun.">
        <title>Phylogenomics reveals the evolutionary origins of lichenization in chlorophyte algae.</title>
        <authorList>
            <person name="Puginier C."/>
            <person name="Libourel C."/>
            <person name="Otte J."/>
            <person name="Skaloud P."/>
            <person name="Haon M."/>
            <person name="Grisel S."/>
            <person name="Petersen M."/>
            <person name="Berrin J.G."/>
            <person name="Delaux P.M."/>
            <person name="Dal Grande F."/>
            <person name="Keller J."/>
        </authorList>
    </citation>
    <scope>NUCLEOTIDE SEQUENCE [LARGE SCALE GENOMIC DNA]</scope>
    <source>
        <strain evidence="5 6">SAG 245.80</strain>
    </source>
</reference>
<evidence type="ECO:0000313" key="6">
    <source>
        <dbReference type="Proteomes" id="UP001445335"/>
    </source>
</evidence>
<dbReference type="GO" id="GO:0003723">
    <property type="term" value="F:RNA binding"/>
    <property type="evidence" value="ECO:0007669"/>
    <property type="project" value="UniProtKB-UniRule"/>
</dbReference>
<sequence length="217" mass="22992">MAAGTGWGGFPKACIFEYYQKLTGVPTFETERHGGTSDLPFLCTLTCPAVETPKGIYEECKFRAAGRSKKAAEHAASEKALEFIRSKGLLPEPVVDAAPPSAAALGDEVRALNEKVTLLSSKVAAAVPLPSNCTVVVIPAPGSAEPFDVEADPMPDIGAMTVEELRTALAQARAANAQLRAELKQEHARRMNAVKVLSDAAASEPKPPAEARPRQEE</sequence>
<keyword evidence="1" id="KW-0694">RNA-binding</keyword>
<dbReference type="CDD" id="cd00048">
    <property type="entry name" value="DSRM_SF"/>
    <property type="match status" value="1"/>
</dbReference>
<dbReference type="EMBL" id="JALJOU010000017">
    <property type="protein sequence ID" value="KAK9839235.1"/>
    <property type="molecule type" value="Genomic_DNA"/>
</dbReference>
<proteinExistence type="predicted"/>
<organism evidence="5 6">
    <name type="scientific">Elliptochloris bilobata</name>
    <dbReference type="NCBI Taxonomy" id="381761"/>
    <lineage>
        <taxon>Eukaryota</taxon>
        <taxon>Viridiplantae</taxon>
        <taxon>Chlorophyta</taxon>
        <taxon>core chlorophytes</taxon>
        <taxon>Trebouxiophyceae</taxon>
        <taxon>Trebouxiophyceae incertae sedis</taxon>
        <taxon>Elliptochloris clade</taxon>
        <taxon>Elliptochloris</taxon>
    </lineage>
</organism>
<feature type="domain" description="DRBM" evidence="4">
    <location>
        <begin position="10"/>
        <end position="86"/>
    </location>
</feature>
<evidence type="ECO:0000313" key="5">
    <source>
        <dbReference type="EMBL" id="KAK9839235.1"/>
    </source>
</evidence>
<dbReference type="Proteomes" id="UP001445335">
    <property type="component" value="Unassembled WGS sequence"/>
</dbReference>